<dbReference type="Proteomes" id="UP000034410">
    <property type="component" value="Chromosome"/>
</dbReference>
<dbReference type="EMBL" id="CP011412">
    <property type="protein sequence ID" value="AKH21615.1"/>
    <property type="molecule type" value="Genomic_DNA"/>
</dbReference>
<organism evidence="8 9">
    <name type="scientific">Sedimenticola thiotaurini</name>
    <dbReference type="NCBI Taxonomy" id="1543721"/>
    <lineage>
        <taxon>Bacteria</taxon>
        <taxon>Pseudomonadati</taxon>
        <taxon>Pseudomonadota</taxon>
        <taxon>Gammaproteobacteria</taxon>
        <taxon>Chromatiales</taxon>
        <taxon>Sedimenticolaceae</taxon>
        <taxon>Sedimenticola</taxon>
    </lineage>
</organism>
<protein>
    <submittedName>
        <fullName evidence="8">Diaminobutyrate decarboxylase</fullName>
    </submittedName>
</protein>
<dbReference type="InterPro" id="IPR015421">
    <property type="entry name" value="PyrdxlP-dep_Trfase_major"/>
</dbReference>
<dbReference type="InterPro" id="IPR002129">
    <property type="entry name" value="PyrdxlP-dep_de-COase"/>
</dbReference>
<dbReference type="PANTHER" id="PTHR45677:SF8">
    <property type="entry name" value="CYSTEINE SULFINIC ACID DECARBOXYLASE"/>
    <property type="match status" value="1"/>
</dbReference>
<proteinExistence type="inferred from homology"/>
<keyword evidence="3" id="KW-0210">Decarboxylase</keyword>
<name>A0A0F7K335_9GAMM</name>
<reference evidence="8 9" key="1">
    <citation type="journal article" date="2015" name="Genome Announc.">
        <title>Complete Genome Sequence of Sedimenticola thiotaurini Strain SIP-G1, a Polyphosphate- and Polyhydroxyalkanoate-Accumulating Sulfur-Oxidizing Gammaproteobacterium Isolated from Salt Marsh Sediments.</title>
        <authorList>
            <person name="Flood B.E."/>
            <person name="Jones D.S."/>
            <person name="Bailey J.V."/>
        </authorList>
    </citation>
    <scope>NUCLEOTIDE SEQUENCE [LARGE SCALE GENOMIC DNA]</scope>
    <source>
        <strain evidence="8 9">SIP-G1</strain>
    </source>
</reference>
<dbReference type="GO" id="GO:0005737">
    <property type="term" value="C:cytoplasm"/>
    <property type="evidence" value="ECO:0007669"/>
    <property type="project" value="TreeGrafter"/>
</dbReference>
<dbReference type="RefSeq" id="WP_046860536.1">
    <property type="nucleotide sequence ID" value="NZ_CP011412.1"/>
</dbReference>
<sequence length="478" mass="52773">MSSQTSFTEDAAIVVQALNNYIQESADQGAPVIRQARLESLIEQLDLRRHLERGDLTGPALEHFIQDYLAATTRLHHPGFLAHQVAVPHTSGALASLIDGATNNAMAIYEMGPAASSIEYFMVNWMLEKIGWSGVPSDRQSDPQSEHAGGVLTHGGSLANLTALLAARSARVPTFWKSGNPGNLVVLVPEQSHYSMKRAVAILGLGEENCLTLPADADGRVLPGEMQQQIDTLRNRGKQVMAIVANACGTAAGLYDPLPEIAAICREQQIWLHVDAAHGGGALVSDKLRHLLRGIEQADSVVWDAHKMMRTPTVCAAVLVRDHRHLDHAFEQEASYLLHAKDQPGFDFISRTVECTKAALGLRLFMTVAAMGEQGLARHVEGLVERAQEAADLIRQQPGFELAIQPETNILCFRTSDNDQTQLEIRRQLLERGDFYISSTLYRGRRWLRLVFMNPATDLDDIRRLLDQIVTIRSHLEQ</sequence>
<evidence type="ECO:0000256" key="7">
    <source>
        <dbReference type="RuleBase" id="RU000382"/>
    </source>
</evidence>
<keyword evidence="5 7" id="KW-0456">Lyase</keyword>
<evidence type="ECO:0000256" key="1">
    <source>
        <dbReference type="ARBA" id="ARBA00001933"/>
    </source>
</evidence>
<dbReference type="Pfam" id="PF00282">
    <property type="entry name" value="Pyridoxal_deC"/>
    <property type="match status" value="1"/>
</dbReference>
<dbReference type="PATRIC" id="fig|1543721.4.peg.3302"/>
<evidence type="ECO:0000256" key="3">
    <source>
        <dbReference type="ARBA" id="ARBA00022793"/>
    </source>
</evidence>
<dbReference type="GO" id="GO:0019752">
    <property type="term" value="P:carboxylic acid metabolic process"/>
    <property type="evidence" value="ECO:0007669"/>
    <property type="project" value="InterPro"/>
</dbReference>
<accession>A0A0F7K335</accession>
<dbReference type="Gene3D" id="3.90.1150.170">
    <property type="match status" value="1"/>
</dbReference>
<evidence type="ECO:0000256" key="5">
    <source>
        <dbReference type="ARBA" id="ARBA00023239"/>
    </source>
</evidence>
<feature type="modified residue" description="N6-(pyridoxal phosphate)lysine" evidence="6">
    <location>
        <position position="307"/>
    </location>
</feature>
<dbReference type="SUPFAM" id="SSF53383">
    <property type="entry name" value="PLP-dependent transferases"/>
    <property type="match status" value="1"/>
</dbReference>
<evidence type="ECO:0000256" key="4">
    <source>
        <dbReference type="ARBA" id="ARBA00022898"/>
    </source>
</evidence>
<dbReference type="Gene3D" id="3.40.640.10">
    <property type="entry name" value="Type I PLP-dependent aspartate aminotransferase-like (Major domain)"/>
    <property type="match status" value="1"/>
</dbReference>
<dbReference type="KEGG" id="seds:AAY24_16010"/>
<evidence type="ECO:0000313" key="8">
    <source>
        <dbReference type="EMBL" id="AKH21615.1"/>
    </source>
</evidence>
<dbReference type="PANTHER" id="PTHR45677">
    <property type="entry name" value="GLUTAMATE DECARBOXYLASE-RELATED"/>
    <property type="match status" value="1"/>
</dbReference>
<dbReference type="InterPro" id="IPR015424">
    <property type="entry name" value="PyrdxlP-dep_Trfase"/>
</dbReference>
<dbReference type="AlphaFoldDB" id="A0A0F7K335"/>
<comment type="similarity">
    <text evidence="2 7">Belongs to the group II decarboxylase family.</text>
</comment>
<evidence type="ECO:0000313" key="9">
    <source>
        <dbReference type="Proteomes" id="UP000034410"/>
    </source>
</evidence>
<keyword evidence="9" id="KW-1185">Reference proteome</keyword>
<evidence type="ECO:0000256" key="6">
    <source>
        <dbReference type="PIRSR" id="PIRSR602129-50"/>
    </source>
</evidence>
<gene>
    <name evidence="8" type="ORF">AAY24_16010</name>
</gene>
<comment type="cofactor">
    <cofactor evidence="1 6 7">
        <name>pyridoxal 5'-phosphate</name>
        <dbReference type="ChEBI" id="CHEBI:597326"/>
    </cofactor>
</comment>
<evidence type="ECO:0000256" key="2">
    <source>
        <dbReference type="ARBA" id="ARBA00009533"/>
    </source>
</evidence>
<dbReference type="GO" id="GO:0016831">
    <property type="term" value="F:carboxy-lyase activity"/>
    <property type="evidence" value="ECO:0007669"/>
    <property type="project" value="UniProtKB-KW"/>
</dbReference>
<keyword evidence="4 6" id="KW-0663">Pyridoxal phosphate</keyword>
<dbReference type="GO" id="GO:0030170">
    <property type="term" value="F:pyridoxal phosphate binding"/>
    <property type="evidence" value="ECO:0007669"/>
    <property type="project" value="InterPro"/>
</dbReference>
<dbReference type="OrthoDB" id="9803665at2"/>